<protein>
    <submittedName>
        <fullName evidence="6">Uncharacterized amino acid permease, GabP family</fullName>
    </submittedName>
</protein>
<reference evidence="6" key="1">
    <citation type="submission" date="2020-02" db="EMBL/GenBank/DDBJ databases">
        <authorList>
            <person name="Meier V. D."/>
        </authorList>
    </citation>
    <scope>NUCLEOTIDE SEQUENCE</scope>
    <source>
        <strain evidence="6">AVDCRST_MAG93</strain>
    </source>
</reference>
<dbReference type="PANTHER" id="PTHR47704:SF1">
    <property type="entry name" value="POTASSIUM TRANSPORTER KIMA"/>
    <property type="match status" value="1"/>
</dbReference>
<proteinExistence type="predicted"/>
<evidence type="ECO:0000313" key="6">
    <source>
        <dbReference type="EMBL" id="CAA9264572.1"/>
    </source>
</evidence>
<feature type="transmembrane region" description="Helical" evidence="5">
    <location>
        <begin position="171"/>
        <end position="192"/>
    </location>
</feature>
<evidence type="ECO:0000256" key="3">
    <source>
        <dbReference type="ARBA" id="ARBA00022989"/>
    </source>
</evidence>
<feature type="non-terminal residue" evidence="6">
    <location>
        <position position="1"/>
    </location>
</feature>
<dbReference type="Pfam" id="PF13520">
    <property type="entry name" value="AA_permease_2"/>
    <property type="match status" value="1"/>
</dbReference>
<feature type="transmembrane region" description="Helical" evidence="5">
    <location>
        <begin position="141"/>
        <end position="159"/>
    </location>
</feature>
<keyword evidence="2 5" id="KW-0812">Transmembrane</keyword>
<dbReference type="GO" id="GO:0022857">
    <property type="term" value="F:transmembrane transporter activity"/>
    <property type="evidence" value="ECO:0007669"/>
    <property type="project" value="InterPro"/>
</dbReference>
<feature type="transmembrane region" description="Helical" evidence="5">
    <location>
        <begin position="114"/>
        <end position="135"/>
    </location>
</feature>
<feature type="non-terminal residue" evidence="6">
    <location>
        <position position="594"/>
    </location>
</feature>
<organism evidence="6">
    <name type="scientific">uncultured Chloroflexia bacterium</name>
    <dbReference type="NCBI Taxonomy" id="1672391"/>
    <lineage>
        <taxon>Bacteria</taxon>
        <taxon>Bacillati</taxon>
        <taxon>Chloroflexota</taxon>
        <taxon>Chloroflexia</taxon>
        <taxon>environmental samples</taxon>
    </lineage>
</organism>
<accession>A0A6J4IZB7</accession>
<evidence type="ECO:0000256" key="1">
    <source>
        <dbReference type="ARBA" id="ARBA00004141"/>
    </source>
</evidence>
<keyword evidence="4 5" id="KW-0472">Membrane</keyword>
<dbReference type="GO" id="GO:0016020">
    <property type="term" value="C:membrane"/>
    <property type="evidence" value="ECO:0007669"/>
    <property type="project" value="UniProtKB-SubCell"/>
</dbReference>
<dbReference type="AlphaFoldDB" id="A0A6J4IZB7"/>
<dbReference type="PANTHER" id="PTHR47704">
    <property type="entry name" value="POTASSIUM TRANSPORTER KIMA"/>
    <property type="match status" value="1"/>
</dbReference>
<feature type="transmembrane region" description="Helical" evidence="5">
    <location>
        <begin position="315"/>
        <end position="338"/>
    </location>
</feature>
<keyword evidence="3 5" id="KW-1133">Transmembrane helix</keyword>
<evidence type="ECO:0000256" key="5">
    <source>
        <dbReference type="SAM" id="Phobius"/>
    </source>
</evidence>
<feature type="transmembrane region" description="Helical" evidence="5">
    <location>
        <begin position="447"/>
        <end position="464"/>
    </location>
</feature>
<feature type="transmembrane region" description="Helical" evidence="5">
    <location>
        <begin position="359"/>
        <end position="381"/>
    </location>
</feature>
<feature type="transmembrane region" description="Helical" evidence="5">
    <location>
        <begin position="226"/>
        <end position="245"/>
    </location>
</feature>
<gene>
    <name evidence="6" type="ORF">AVDCRST_MAG93-2339</name>
</gene>
<comment type="subcellular location">
    <subcellularLocation>
        <location evidence="1">Membrane</location>
        <topology evidence="1">Multi-pass membrane protein</topology>
    </subcellularLocation>
</comment>
<evidence type="ECO:0000256" key="4">
    <source>
        <dbReference type="ARBA" id="ARBA00023136"/>
    </source>
</evidence>
<dbReference type="InterPro" id="IPR002293">
    <property type="entry name" value="AA/rel_permease1"/>
</dbReference>
<feature type="transmembrane region" description="Helical" evidence="5">
    <location>
        <begin position="422"/>
        <end position="441"/>
    </location>
</feature>
<name>A0A6J4IZB7_9CHLR</name>
<evidence type="ECO:0000256" key="2">
    <source>
        <dbReference type="ARBA" id="ARBA00022692"/>
    </source>
</evidence>
<dbReference type="EMBL" id="CADCTR010000796">
    <property type="protein sequence ID" value="CAA9264572.1"/>
    <property type="molecule type" value="Genomic_DNA"/>
</dbReference>
<feature type="transmembrane region" description="Helical" evidence="5">
    <location>
        <begin position="266"/>
        <end position="284"/>
    </location>
</feature>
<feature type="transmembrane region" description="Helical" evidence="5">
    <location>
        <begin position="387"/>
        <end position="410"/>
    </location>
</feature>
<dbReference type="Gene3D" id="1.20.1740.10">
    <property type="entry name" value="Amino acid/polyamine transporter I"/>
    <property type="match status" value="1"/>
</dbReference>
<sequence length="594" mass="64351">FGDLKRVMIGNPIETARQIHERLSKKIAMAVFSSDAMSSSAYATEEIVRHLALAGLVGAAAFRYTAPIAGLISLLLLIVVFSYRQTIQAYPNGGGAYIVATDNLGRYPGLTAGAALLIDYVLTVAVSISAGAAALTSLYPALIPYRVEMAVVAILLIMFANLRGVRESGRLFAAPTYLFLFMVLLMIAFGVLRNLTGQAVVITPPPGPLAGPGELLLGPGHAAEPVTAFLLMQAFASGCAALTGVEAISNGVPAFKKPESHNARVTLIWMALSLFVMFAGITWLSGYGAEPRAEETLISQIGRGVFGDGSILHTILQFATAGILLLAANTSFADFPRLSSLIARDRYLPRQFSSLGDRLVISNGIALLSVCSVALVIVFSAEVSNLIPLYAVGVFMSFTLSQSGMVRHWFKTREAGWRSSAMINGLGATVTFIVMWVIIVAKFVEGAWIVVVLIPLIVLIFVGIHRHYSATAKQLSLEGLAPPPPLRNNVIVPVSTLHRGTINALKYAQSISPNNVTAVHVSMDREQTRKLQERWSTWGGDVPLIILDSPYRSLVRPLLSYIDEVDARWDNDVVTIVLPEFIPRRWWHHLLHNQ</sequence>
<dbReference type="InterPro" id="IPR053153">
    <property type="entry name" value="APC_K+_Transporter"/>
</dbReference>
<feature type="transmembrane region" description="Helical" evidence="5">
    <location>
        <begin position="64"/>
        <end position="83"/>
    </location>
</feature>